<protein>
    <submittedName>
        <fullName evidence="4">Thiamine monophosphate synthase</fullName>
    </submittedName>
</protein>
<dbReference type="InterPro" id="IPR022998">
    <property type="entry name" value="ThiamineP_synth_TenI"/>
</dbReference>
<dbReference type="OrthoDB" id="194683at2"/>
<dbReference type="Pfam" id="PF02581">
    <property type="entry name" value="TMP-TENI"/>
    <property type="match status" value="1"/>
</dbReference>
<dbReference type="InterPro" id="IPR013785">
    <property type="entry name" value="Aldolase_TIM"/>
</dbReference>
<dbReference type="Gene3D" id="3.20.20.70">
    <property type="entry name" value="Aldolase class I"/>
    <property type="match status" value="1"/>
</dbReference>
<dbReference type="PANTHER" id="PTHR20857">
    <property type="entry name" value="THIAMINE-PHOSPHATE PYROPHOSPHORYLASE"/>
    <property type="match status" value="1"/>
</dbReference>
<dbReference type="Proteomes" id="UP000007590">
    <property type="component" value="Chromosome"/>
</dbReference>
<proteinExistence type="predicted"/>
<dbReference type="GO" id="GO:0005737">
    <property type="term" value="C:cytoplasm"/>
    <property type="evidence" value="ECO:0007669"/>
    <property type="project" value="TreeGrafter"/>
</dbReference>
<dbReference type="CDD" id="cd00564">
    <property type="entry name" value="TMP_TenI"/>
    <property type="match status" value="1"/>
</dbReference>
<gene>
    <name evidence="4" type="ordered locus">Solca_3868</name>
</gene>
<evidence type="ECO:0000313" key="5">
    <source>
        <dbReference type="Proteomes" id="UP000007590"/>
    </source>
</evidence>
<name>H8KLH8_SOLCM</name>
<dbReference type="EMBL" id="CP003349">
    <property type="protein sequence ID" value="AFD08865.1"/>
    <property type="molecule type" value="Genomic_DNA"/>
</dbReference>
<dbReference type="STRING" id="929556.Solca_3868"/>
<dbReference type="RefSeq" id="WP_014682088.1">
    <property type="nucleotide sequence ID" value="NC_017770.1"/>
</dbReference>
<dbReference type="HOGENOM" id="CLU_018272_4_0_10"/>
<keyword evidence="2" id="KW-0784">Thiamine biosynthesis</keyword>
<organism evidence="4 5">
    <name type="scientific">Solitalea canadensis (strain ATCC 29591 / DSM 3403 / JCM 21819 / LMG 8368 / NBRC 15130 / NCIMB 12057 / USAM 9D)</name>
    <name type="common">Flexibacter canadensis</name>
    <dbReference type="NCBI Taxonomy" id="929556"/>
    <lineage>
        <taxon>Bacteria</taxon>
        <taxon>Pseudomonadati</taxon>
        <taxon>Bacteroidota</taxon>
        <taxon>Sphingobacteriia</taxon>
        <taxon>Sphingobacteriales</taxon>
        <taxon>Sphingobacteriaceae</taxon>
        <taxon>Solitalea</taxon>
    </lineage>
</organism>
<evidence type="ECO:0000256" key="2">
    <source>
        <dbReference type="ARBA" id="ARBA00022977"/>
    </source>
</evidence>
<keyword evidence="5" id="KW-1185">Reference proteome</keyword>
<dbReference type="InterPro" id="IPR036206">
    <property type="entry name" value="ThiamineP_synth_sf"/>
</dbReference>
<dbReference type="PANTHER" id="PTHR20857:SF15">
    <property type="entry name" value="THIAMINE-PHOSPHATE SYNTHASE"/>
    <property type="match status" value="1"/>
</dbReference>
<feature type="domain" description="Thiamine phosphate synthase/TenI" evidence="3">
    <location>
        <begin position="5"/>
        <end position="180"/>
    </location>
</feature>
<dbReference type="KEGG" id="scn:Solca_3868"/>
<accession>H8KLH8</accession>
<comment type="pathway">
    <text evidence="1">Cofactor biosynthesis; thiamine diphosphate biosynthesis.</text>
</comment>
<reference evidence="4" key="1">
    <citation type="submission" date="2012-02" db="EMBL/GenBank/DDBJ databases">
        <title>The complete genome of Solitalea canadensis DSM 3403.</title>
        <authorList>
            <consortium name="US DOE Joint Genome Institute (JGI-PGF)"/>
            <person name="Lucas S."/>
            <person name="Copeland A."/>
            <person name="Lapidus A."/>
            <person name="Glavina del Rio T."/>
            <person name="Dalin E."/>
            <person name="Tice H."/>
            <person name="Bruce D."/>
            <person name="Goodwin L."/>
            <person name="Pitluck S."/>
            <person name="Peters L."/>
            <person name="Ovchinnikova G."/>
            <person name="Lu M."/>
            <person name="Kyrpides N."/>
            <person name="Mavromatis K."/>
            <person name="Ivanova N."/>
            <person name="Brettin T."/>
            <person name="Detter J.C."/>
            <person name="Han C."/>
            <person name="Larimer F."/>
            <person name="Land M."/>
            <person name="Hauser L."/>
            <person name="Markowitz V."/>
            <person name="Cheng J.-F."/>
            <person name="Hugenholtz P."/>
            <person name="Woyke T."/>
            <person name="Wu D."/>
            <person name="Spring S."/>
            <person name="Schroeder M."/>
            <person name="Kopitz M."/>
            <person name="Brambilla E."/>
            <person name="Klenk H.-P."/>
            <person name="Eisen J.A."/>
        </authorList>
    </citation>
    <scope>NUCLEOTIDE SEQUENCE</scope>
    <source>
        <strain evidence="4">DSM 3403</strain>
    </source>
</reference>
<evidence type="ECO:0000313" key="4">
    <source>
        <dbReference type="EMBL" id="AFD08865.1"/>
    </source>
</evidence>
<dbReference type="eggNOG" id="COG0352">
    <property type="taxonomic scope" value="Bacteria"/>
</dbReference>
<sequence length="204" mass="23466">MFKLFVISPEETKNHEAKIFTSLLNEGVHYIYLRKRADYSIDAIKELVENIPVDLHPRIIVSSSHYTLKREFAVQLHLKGIDRNKLAVGNNWFSTSVHSVNDWLNLKEQYNYTFLSPVFNSISKANYYSAFNLRELTKEIRQHKFEKDNLSKLVALGGIDAESITKLKNSGFDGAAILGSIWQSKDPVEAFKQIRKALNEAFQE</sequence>
<dbReference type="SUPFAM" id="SSF51391">
    <property type="entry name" value="Thiamin phosphate synthase"/>
    <property type="match status" value="1"/>
</dbReference>
<dbReference type="GO" id="GO:0004789">
    <property type="term" value="F:thiamine-phosphate diphosphorylase activity"/>
    <property type="evidence" value="ECO:0007669"/>
    <property type="project" value="TreeGrafter"/>
</dbReference>
<dbReference type="AlphaFoldDB" id="H8KLH8"/>
<evidence type="ECO:0000256" key="1">
    <source>
        <dbReference type="ARBA" id="ARBA00004948"/>
    </source>
</evidence>
<dbReference type="GO" id="GO:0009228">
    <property type="term" value="P:thiamine biosynthetic process"/>
    <property type="evidence" value="ECO:0007669"/>
    <property type="project" value="UniProtKB-KW"/>
</dbReference>
<evidence type="ECO:0000259" key="3">
    <source>
        <dbReference type="Pfam" id="PF02581"/>
    </source>
</evidence>